<dbReference type="PROSITE" id="PS51257">
    <property type="entry name" value="PROKAR_LIPOPROTEIN"/>
    <property type="match status" value="1"/>
</dbReference>
<evidence type="ECO:0008006" key="2">
    <source>
        <dbReference type="Google" id="ProtNLM"/>
    </source>
</evidence>
<protein>
    <recommendedName>
        <fullName evidence="2">Lipoprotein</fullName>
    </recommendedName>
</protein>
<evidence type="ECO:0000313" key="1">
    <source>
        <dbReference type="EMBL" id="SFV74695.1"/>
    </source>
</evidence>
<dbReference type="EMBL" id="FPHP01000002">
    <property type="protein sequence ID" value="SFV74695.1"/>
    <property type="molecule type" value="Genomic_DNA"/>
</dbReference>
<gene>
    <name evidence="1" type="ORF">MNB_SM-3-586</name>
</gene>
<accession>A0A1W1D213</accession>
<name>A0A1W1D213_9ZZZZ</name>
<sequence>MKPILPFLSIFLFSFLLSGCLATKKVQIKHKQTTQYLPNWIKTPSQKKSISVVASSLQQPNETFRYARDKAYKNAQRALQKKLQQKIATILTSFDTSKQEDIKTITQKIVNDSLTQAKVTKLFQTKTKKIFVLNTIKISYIIANMEKYLKNNQKLYQNFLIGKSDGSLAIQLQK</sequence>
<proteinExistence type="predicted"/>
<reference evidence="1" key="1">
    <citation type="submission" date="2016-10" db="EMBL/GenBank/DDBJ databases">
        <authorList>
            <person name="de Groot N.N."/>
        </authorList>
    </citation>
    <scope>NUCLEOTIDE SEQUENCE</scope>
</reference>
<dbReference type="AlphaFoldDB" id="A0A1W1D213"/>
<organism evidence="1">
    <name type="scientific">hydrothermal vent metagenome</name>
    <dbReference type="NCBI Taxonomy" id="652676"/>
    <lineage>
        <taxon>unclassified sequences</taxon>
        <taxon>metagenomes</taxon>
        <taxon>ecological metagenomes</taxon>
    </lineage>
</organism>